<dbReference type="AlphaFoldDB" id="A0A8H9I4M8"/>
<dbReference type="Gene3D" id="3.90.79.10">
    <property type="entry name" value="Nucleoside Triphosphate Pyrophosphohydrolase"/>
    <property type="match status" value="1"/>
</dbReference>
<name>A0A8H9I4M8_9GAMM</name>
<keyword evidence="2" id="KW-0378">Hydrolase</keyword>
<dbReference type="EMBL" id="BMXN01000013">
    <property type="protein sequence ID" value="GGW30726.1"/>
    <property type="molecule type" value="Genomic_DNA"/>
</dbReference>
<evidence type="ECO:0000313" key="3">
    <source>
        <dbReference type="Proteomes" id="UP000623776"/>
    </source>
</evidence>
<evidence type="ECO:0000313" key="2">
    <source>
        <dbReference type="EMBL" id="GGW30726.1"/>
    </source>
</evidence>
<dbReference type="PROSITE" id="PS51462">
    <property type="entry name" value="NUDIX"/>
    <property type="match status" value="1"/>
</dbReference>
<dbReference type="Proteomes" id="UP000623776">
    <property type="component" value="Unassembled WGS sequence"/>
</dbReference>
<feature type="domain" description="Nudix hydrolase" evidence="1">
    <location>
        <begin position="4"/>
        <end position="130"/>
    </location>
</feature>
<dbReference type="GO" id="GO:0016787">
    <property type="term" value="F:hydrolase activity"/>
    <property type="evidence" value="ECO:0007669"/>
    <property type="project" value="UniProtKB-KW"/>
</dbReference>
<accession>A0A8H9I4M8</accession>
<evidence type="ECO:0000259" key="1">
    <source>
        <dbReference type="PROSITE" id="PS51462"/>
    </source>
</evidence>
<proteinExistence type="predicted"/>
<dbReference type="RefSeq" id="WP_096922593.1">
    <property type="nucleotide sequence ID" value="NZ_BMXN01000013.1"/>
</dbReference>
<dbReference type="InterPro" id="IPR015797">
    <property type="entry name" value="NUDIX_hydrolase-like_dom_sf"/>
</dbReference>
<keyword evidence="3" id="KW-1185">Reference proteome</keyword>
<dbReference type="InterPro" id="IPR000086">
    <property type="entry name" value="NUDIX_hydrolase_dom"/>
</dbReference>
<gene>
    <name evidence="2" type="ORF">GCM10007157_23360</name>
</gene>
<organism evidence="2 3">
    <name type="scientific">Vreelandella hamiltonii</name>
    <dbReference type="NCBI Taxonomy" id="502829"/>
    <lineage>
        <taxon>Bacteria</taxon>
        <taxon>Pseudomonadati</taxon>
        <taxon>Pseudomonadota</taxon>
        <taxon>Gammaproteobacteria</taxon>
        <taxon>Oceanospirillales</taxon>
        <taxon>Halomonadaceae</taxon>
        <taxon>Vreelandella</taxon>
    </lineage>
</organism>
<reference evidence="3" key="1">
    <citation type="journal article" date="2019" name="Int. J. Syst. Evol. Microbiol.">
        <title>The Global Catalogue of Microorganisms (GCM) 10K type strain sequencing project: providing services to taxonomists for standard genome sequencing and annotation.</title>
        <authorList>
            <consortium name="The Broad Institute Genomics Platform"/>
            <consortium name="The Broad Institute Genome Sequencing Center for Infectious Disease"/>
            <person name="Wu L."/>
            <person name="Ma J."/>
        </authorList>
    </citation>
    <scope>NUCLEOTIDE SEQUENCE [LARGE SCALE GENOMIC DNA]</scope>
    <source>
        <strain evidence="3">KCTC 22154</strain>
    </source>
</reference>
<sequence>MSRPIIRSTVACVIREGERFLMVEEDKGGPLTLFNQPAGHIELGEGPMAAMLREVREETAWHVSLTGYLGLYVLHTEQGDTFHSHGFVATPRHSLGTPLDNDILATHWLTRAEIATLASERRLRSPLVLQRIDDALAGRHYSLDVIRE</sequence>
<comment type="caution">
    <text evidence="2">The sequence shown here is derived from an EMBL/GenBank/DDBJ whole genome shotgun (WGS) entry which is preliminary data.</text>
</comment>
<dbReference type="PANTHER" id="PTHR43222:SF11">
    <property type="entry name" value="PHOSPHATASE NUDJ"/>
    <property type="match status" value="1"/>
</dbReference>
<dbReference type="PANTHER" id="PTHR43222">
    <property type="entry name" value="NUDIX HYDROLASE 23"/>
    <property type="match status" value="1"/>
</dbReference>
<protein>
    <submittedName>
        <fullName evidence="2">NUDIX hydrolase</fullName>
    </submittedName>
</protein>
<dbReference type="Pfam" id="PF00293">
    <property type="entry name" value="NUDIX"/>
    <property type="match status" value="1"/>
</dbReference>
<dbReference type="SUPFAM" id="SSF55811">
    <property type="entry name" value="Nudix"/>
    <property type="match status" value="1"/>
</dbReference>